<name>A0ABS6Z2F6_9ACTN</name>
<feature type="region of interest" description="Disordered" evidence="2">
    <location>
        <begin position="231"/>
        <end position="282"/>
    </location>
</feature>
<dbReference type="Pfam" id="PF13517">
    <property type="entry name" value="FG-GAP_3"/>
    <property type="match status" value="1"/>
</dbReference>
<proteinExistence type="predicted"/>
<comment type="caution">
    <text evidence="3">The sequence shown here is derived from an EMBL/GenBank/DDBJ whole genome shotgun (WGS) entry which is preliminary data.</text>
</comment>
<dbReference type="EMBL" id="WTFF01000038">
    <property type="protein sequence ID" value="MBW5481917.1"/>
    <property type="molecule type" value="Genomic_DNA"/>
</dbReference>
<protein>
    <submittedName>
        <fullName evidence="3">DNRLRE domain-containing protein</fullName>
    </submittedName>
</protein>
<evidence type="ECO:0000256" key="2">
    <source>
        <dbReference type="SAM" id="MobiDB-lite"/>
    </source>
</evidence>
<feature type="region of interest" description="Disordered" evidence="2">
    <location>
        <begin position="1"/>
        <end position="25"/>
    </location>
</feature>
<dbReference type="NCBIfam" id="NF033679">
    <property type="entry name" value="DNRLRE_dom"/>
    <property type="match status" value="1"/>
</dbReference>
<evidence type="ECO:0000313" key="4">
    <source>
        <dbReference type="Proteomes" id="UP000812013"/>
    </source>
</evidence>
<keyword evidence="4" id="KW-1185">Reference proteome</keyword>
<dbReference type="InterPro" id="IPR028994">
    <property type="entry name" value="Integrin_alpha_N"/>
</dbReference>
<dbReference type="InterPro" id="IPR013517">
    <property type="entry name" value="FG-GAP"/>
</dbReference>
<dbReference type="RefSeq" id="WP_219665853.1">
    <property type="nucleotide sequence ID" value="NZ_WTFF01000038.1"/>
</dbReference>
<reference evidence="3 4" key="1">
    <citation type="submission" date="2019-12" db="EMBL/GenBank/DDBJ databases">
        <title>Genome sequence of Streptomyces bambusae.</title>
        <authorList>
            <person name="Bansal K."/>
            <person name="Choksket S."/>
            <person name="Korpole S."/>
            <person name="Patil P.B."/>
        </authorList>
    </citation>
    <scope>NUCLEOTIDE SEQUENCE [LARGE SCALE GENOMIC DNA]</scope>
    <source>
        <strain evidence="3 4">SK60</strain>
    </source>
</reference>
<organism evidence="3 4">
    <name type="scientific">Streptomyces bambusae</name>
    <dbReference type="NCBI Taxonomy" id="1550616"/>
    <lineage>
        <taxon>Bacteria</taxon>
        <taxon>Bacillati</taxon>
        <taxon>Actinomycetota</taxon>
        <taxon>Actinomycetes</taxon>
        <taxon>Kitasatosporales</taxon>
        <taxon>Streptomycetaceae</taxon>
        <taxon>Streptomyces</taxon>
    </lineage>
</organism>
<evidence type="ECO:0000313" key="3">
    <source>
        <dbReference type="EMBL" id="MBW5481917.1"/>
    </source>
</evidence>
<dbReference type="Proteomes" id="UP000812013">
    <property type="component" value="Unassembled WGS sequence"/>
</dbReference>
<keyword evidence="1" id="KW-0732">Signal</keyword>
<evidence type="ECO:0000256" key="1">
    <source>
        <dbReference type="ARBA" id="ARBA00022729"/>
    </source>
</evidence>
<sequence length="1050" mass="112045">MPLGIRLTDATPQPGAKPQTGEAPIAGAEAIRRAKRSGKEVEVTAERRPNATTWARPDGKLRTQIFSSTIRAKVGNEWKPIDTTLQRVEGGFSPKAVNGRLVFSAGSKPSSSSASGAQRASRSVTRVSLTVDTLAPAWTDLVRLTLDGHEMTVGWPGPLPEPVIDGPRALYENVRPGIDLLLTAQDGGYSHLLIVKDKKAAADPLLGELNQQLSSPDLTFRLDDASGAVSARDAKGEEIAGSPTPFMWDSSAKTGPLEDGGQKPVPGPSAAQHPSLALPGIFGAEGAHTSPAKAALSADSRLTITPDSTLLNDEDTVYPVFIDPSWKLHKHSWTLLYKPASTSSFFNGQNFNASGTPEARVGYETQSYGTARSVFNFYFDSILYGAVIQSATLKALETHSWSCTPSGFDVYNTPYINSSTTWENTNNASFWANRVSSASVAHGNEGKGCPDHEVAVDVKGAVQNGASQRWQAITFGLRAQNESDTNSWKKFLANSPDAAPYVDVIYNRAPDTPLQANMTTTPGGPCTTQAPFTRIGKTDITFEAKATDADGNLRQINFRAWSADGTQSVLNEFSNVNSDGLAKIENVRWDRFTSGKTYFWLAQAVDWDGWWSGSGPMDSGGGGWCTFTVDHTAPNPPAVQSAAFPLPGPDGAEWSVSPYGTHGTQGVDSSVQISANSTPVADIREYQWSLNHPVYNNVQTPQDAAGNATINVFPDNAGPNILYVRTVNKAGNLSTPVTYVFYVRPKAILDAPNDVTGDEREDVLAIDKDGNLRVYPADHIGDIDAWMPAATDQGKPAPAGYWKDATTGKSAIISHSTDWLPGDGLTDLIARMPDGKLYVYPGDGNGRFDISRRMEMLLPAGSPDPAGFTQLIATEDVTGDGMADFFALADNGDTFWAFAGYTGASFTTAQQIGGTGWSQRDIVAVRDTNQDGTPDLVFRDNSMPSRGLALRKGKPGANGGVDLASLASAAASNGGADLTYGTTGWTRTEWPLVRGTTDVSGDGVPDFYLTHNDGAIWLFQGTPGATPPALTLSNGWRVEEEDWNTSTAIG</sequence>
<accession>A0ABS6Z2F6</accession>
<dbReference type="SUPFAM" id="SSF69318">
    <property type="entry name" value="Integrin alpha N-terminal domain"/>
    <property type="match status" value="1"/>
</dbReference>
<gene>
    <name evidence="3" type="ORF">GPJ59_08495</name>
</gene>